<evidence type="ECO:0000313" key="2">
    <source>
        <dbReference type="EMBL" id="KAJ2783761.1"/>
    </source>
</evidence>
<reference evidence="2" key="1">
    <citation type="submission" date="2022-07" db="EMBL/GenBank/DDBJ databases">
        <title>Phylogenomic reconstructions and comparative analyses of Kickxellomycotina fungi.</title>
        <authorList>
            <person name="Reynolds N.K."/>
            <person name="Stajich J.E."/>
            <person name="Barry K."/>
            <person name="Grigoriev I.V."/>
            <person name="Crous P."/>
            <person name="Smith M.E."/>
        </authorList>
    </citation>
    <scope>NUCLEOTIDE SEQUENCE</scope>
    <source>
        <strain evidence="2">NBRC 105414</strain>
    </source>
</reference>
<proteinExistence type="predicted"/>
<evidence type="ECO:0000313" key="3">
    <source>
        <dbReference type="Proteomes" id="UP001140217"/>
    </source>
</evidence>
<dbReference type="EMBL" id="JANBUL010000040">
    <property type="protein sequence ID" value="KAJ2783761.1"/>
    <property type="molecule type" value="Genomic_DNA"/>
</dbReference>
<dbReference type="AlphaFoldDB" id="A0A9W8HDI5"/>
<evidence type="ECO:0008006" key="4">
    <source>
        <dbReference type="Google" id="ProtNLM"/>
    </source>
</evidence>
<comment type="caution">
    <text evidence="2">The sequence shown here is derived from an EMBL/GenBank/DDBJ whole genome shotgun (WGS) entry which is preliminary data.</text>
</comment>
<evidence type="ECO:0000256" key="1">
    <source>
        <dbReference type="SAM" id="MobiDB-lite"/>
    </source>
</evidence>
<accession>A0A9W8HDI5</accession>
<dbReference type="Proteomes" id="UP001140217">
    <property type="component" value="Unassembled WGS sequence"/>
</dbReference>
<feature type="region of interest" description="Disordered" evidence="1">
    <location>
        <begin position="1"/>
        <end position="21"/>
    </location>
</feature>
<dbReference type="OrthoDB" id="411251at2759"/>
<name>A0A9W8HDI5_9FUNG</name>
<gene>
    <name evidence="2" type="ORF">H4R18_001513</name>
</gene>
<organism evidence="2 3">
    <name type="scientific">Coemansia javaensis</name>
    <dbReference type="NCBI Taxonomy" id="2761396"/>
    <lineage>
        <taxon>Eukaryota</taxon>
        <taxon>Fungi</taxon>
        <taxon>Fungi incertae sedis</taxon>
        <taxon>Zoopagomycota</taxon>
        <taxon>Kickxellomycotina</taxon>
        <taxon>Kickxellomycetes</taxon>
        <taxon>Kickxellales</taxon>
        <taxon>Kickxellaceae</taxon>
        <taxon>Coemansia</taxon>
    </lineage>
</organism>
<protein>
    <recommendedName>
        <fullName evidence="4">PAS domain-containing protein</fullName>
    </recommendedName>
</protein>
<sequence>MEDGSPLPQQAAAPESAPRRHSYIGINSRDESTRMLYISSGVYEAIGFSPEAIVNTGAKDFVSDQFDMGDLKWVFQGNGSMDEDEDNDTCGATVVYLNVKTASGASVMHRVTSFKLDSVIVYISMTLPEITSHGRKRLGVATLDGKTKLLGTTRAQSARLVDQEVYQHTWKNNMPIYYSRARHLKVAFVLENPSPQSSDYDGGPLVAFATGSVSRLIDVEVNDLMGTPFLKLVAPEDVLHVSRLFERAKGTTDLLFEQFTLLQCPHPVGGGPAVADEDNQRVVVECMAASSQDGVALLLRKLHVVSAPKRDTMGNYIRTKVHEIDDDTGYISLAELISSDPETSDAPEWSVLAGN</sequence>
<keyword evidence="3" id="KW-1185">Reference proteome</keyword>